<evidence type="ECO:0000313" key="10">
    <source>
        <dbReference type="EMBL" id="KAJ1144955.1"/>
    </source>
</evidence>
<keyword evidence="2 8" id="KW-0812">Transmembrane</keyword>
<dbReference type="GO" id="GO:0004930">
    <property type="term" value="F:G protein-coupled receptor activity"/>
    <property type="evidence" value="ECO:0007669"/>
    <property type="project" value="UniProtKB-KW"/>
</dbReference>
<dbReference type="InterPro" id="IPR017452">
    <property type="entry name" value="GPCR_Rhodpsn_7TM"/>
</dbReference>
<dbReference type="InterPro" id="IPR000276">
    <property type="entry name" value="GPCR_Rhodpsn"/>
</dbReference>
<evidence type="ECO:0000256" key="6">
    <source>
        <dbReference type="ARBA" id="ARBA00023170"/>
    </source>
</evidence>
<feature type="transmembrane region" description="Helical" evidence="8">
    <location>
        <begin position="114"/>
        <end position="139"/>
    </location>
</feature>
<dbReference type="GO" id="GO:0008142">
    <property type="term" value="F:oxysterol binding"/>
    <property type="evidence" value="ECO:0007669"/>
    <property type="project" value="InterPro"/>
</dbReference>
<feature type="transmembrane region" description="Helical" evidence="8">
    <location>
        <begin position="62"/>
        <end position="86"/>
    </location>
</feature>
<feature type="domain" description="G-protein coupled receptors family 1 profile" evidence="9">
    <location>
        <begin position="1"/>
        <end position="219"/>
    </location>
</feature>
<name>A0AAV7R0F6_PLEWA</name>
<evidence type="ECO:0000256" key="5">
    <source>
        <dbReference type="ARBA" id="ARBA00023136"/>
    </source>
</evidence>
<evidence type="ECO:0000256" key="1">
    <source>
        <dbReference type="ARBA" id="ARBA00004141"/>
    </source>
</evidence>
<sequence length="262" mass="30156">MLPFRIHYHVNGNNWIFGDVACRITGSLYYSNIYLSIGFFTCICVDRYIAVVHPLTYLHIKLSYYSIVVTVFLWAVAVSVVVPLVLGGPLHNTAGNQTACFESFTPHDSKERMAPYNICALIFGFAIPFSIISICYPLIAKRISRIQTSIHKKKALRTIYLILLISVVCFLPYHIMHLLHFLMRQEFIASCAIANSIYKLRRVTLALVSLNCCLNPVMYYFTSNNFSCRLALNLRFPRSKKVYTIYDRDMVAYTNSNYRRNP</sequence>
<feature type="transmembrane region" description="Helical" evidence="8">
    <location>
        <begin position="33"/>
        <end position="50"/>
    </location>
</feature>
<reference evidence="10" key="1">
    <citation type="journal article" date="2022" name="bioRxiv">
        <title>Sequencing and chromosome-scale assembly of the giantPleurodeles waltlgenome.</title>
        <authorList>
            <person name="Brown T."/>
            <person name="Elewa A."/>
            <person name="Iarovenko S."/>
            <person name="Subramanian E."/>
            <person name="Araus A.J."/>
            <person name="Petzold A."/>
            <person name="Susuki M."/>
            <person name="Suzuki K.-i.T."/>
            <person name="Hayashi T."/>
            <person name="Toyoda A."/>
            <person name="Oliveira C."/>
            <person name="Osipova E."/>
            <person name="Leigh N.D."/>
            <person name="Simon A."/>
            <person name="Yun M.H."/>
        </authorList>
    </citation>
    <scope>NUCLEOTIDE SEQUENCE</scope>
    <source>
        <strain evidence="10">20211129_DDA</strain>
        <tissue evidence="10">Liver</tissue>
    </source>
</reference>
<keyword evidence="5 8" id="KW-0472">Membrane</keyword>
<dbReference type="PANTHER" id="PTHR24237">
    <property type="entry name" value="G-PROTEIN COUPLED RECEPTOR"/>
    <property type="match status" value="1"/>
</dbReference>
<dbReference type="PRINTS" id="PR00237">
    <property type="entry name" value="GPCRRHODOPSN"/>
</dbReference>
<evidence type="ECO:0000256" key="8">
    <source>
        <dbReference type="SAM" id="Phobius"/>
    </source>
</evidence>
<keyword evidence="3 8" id="KW-1133">Transmembrane helix</keyword>
<dbReference type="Pfam" id="PF00001">
    <property type="entry name" value="7tm_1"/>
    <property type="match status" value="1"/>
</dbReference>
<dbReference type="PANTHER" id="PTHR24237:SF37">
    <property type="entry name" value="COAGULATION FACTOR II (THROMBIN) RECEPTOR-LIKE 2-RELATED"/>
    <property type="match status" value="1"/>
</dbReference>
<evidence type="ECO:0000256" key="3">
    <source>
        <dbReference type="ARBA" id="ARBA00022989"/>
    </source>
</evidence>
<feature type="transmembrane region" description="Helical" evidence="8">
    <location>
        <begin position="159"/>
        <end position="183"/>
    </location>
</feature>
<keyword evidence="4" id="KW-0297">G-protein coupled receptor</keyword>
<dbReference type="PRINTS" id="PR01157">
    <property type="entry name" value="P2YPURNOCPTR"/>
</dbReference>
<proteinExistence type="predicted"/>
<evidence type="ECO:0000259" key="9">
    <source>
        <dbReference type="PROSITE" id="PS50262"/>
    </source>
</evidence>
<dbReference type="InterPro" id="IPR047160">
    <property type="entry name" value="GP183-like"/>
</dbReference>
<dbReference type="Gene3D" id="1.20.1070.10">
    <property type="entry name" value="Rhodopsin 7-helix transmembrane proteins"/>
    <property type="match status" value="1"/>
</dbReference>
<keyword evidence="6" id="KW-0675">Receptor</keyword>
<organism evidence="10 11">
    <name type="scientific">Pleurodeles waltl</name>
    <name type="common">Iberian ribbed newt</name>
    <dbReference type="NCBI Taxonomy" id="8319"/>
    <lineage>
        <taxon>Eukaryota</taxon>
        <taxon>Metazoa</taxon>
        <taxon>Chordata</taxon>
        <taxon>Craniata</taxon>
        <taxon>Vertebrata</taxon>
        <taxon>Euteleostomi</taxon>
        <taxon>Amphibia</taxon>
        <taxon>Batrachia</taxon>
        <taxon>Caudata</taxon>
        <taxon>Salamandroidea</taxon>
        <taxon>Salamandridae</taxon>
        <taxon>Pleurodelinae</taxon>
        <taxon>Pleurodeles</taxon>
    </lineage>
</organism>
<dbReference type="Proteomes" id="UP001066276">
    <property type="component" value="Chromosome 6"/>
</dbReference>
<gene>
    <name evidence="10" type="ORF">NDU88_011247</name>
</gene>
<accession>A0AAV7R0F6</accession>
<keyword evidence="7" id="KW-0807">Transducer</keyword>
<keyword evidence="11" id="KW-1185">Reference proteome</keyword>
<evidence type="ECO:0000313" key="11">
    <source>
        <dbReference type="Proteomes" id="UP001066276"/>
    </source>
</evidence>
<dbReference type="CDD" id="cd14982">
    <property type="entry name" value="7tmA_purinoceptor-like"/>
    <property type="match status" value="1"/>
</dbReference>
<dbReference type="EMBL" id="JANPWB010000010">
    <property type="protein sequence ID" value="KAJ1144955.1"/>
    <property type="molecule type" value="Genomic_DNA"/>
</dbReference>
<comment type="caution">
    <text evidence="10">The sequence shown here is derived from an EMBL/GenBank/DDBJ whole genome shotgun (WGS) entry which is preliminary data.</text>
</comment>
<protein>
    <recommendedName>
        <fullName evidence="9">G-protein coupled receptors family 1 profile domain-containing protein</fullName>
    </recommendedName>
</protein>
<dbReference type="SUPFAM" id="SSF81321">
    <property type="entry name" value="Family A G protein-coupled receptor-like"/>
    <property type="match status" value="1"/>
</dbReference>
<dbReference type="PROSITE" id="PS50262">
    <property type="entry name" value="G_PROTEIN_RECEP_F1_2"/>
    <property type="match status" value="1"/>
</dbReference>
<evidence type="ECO:0000256" key="4">
    <source>
        <dbReference type="ARBA" id="ARBA00023040"/>
    </source>
</evidence>
<dbReference type="AlphaFoldDB" id="A0AAV7R0F6"/>
<evidence type="ECO:0000256" key="2">
    <source>
        <dbReference type="ARBA" id="ARBA00022692"/>
    </source>
</evidence>
<evidence type="ECO:0000256" key="7">
    <source>
        <dbReference type="ARBA" id="ARBA00023224"/>
    </source>
</evidence>
<comment type="subcellular location">
    <subcellularLocation>
        <location evidence="1">Membrane</location>
        <topology evidence="1">Multi-pass membrane protein</topology>
    </subcellularLocation>
</comment>
<dbReference type="GO" id="GO:0016020">
    <property type="term" value="C:membrane"/>
    <property type="evidence" value="ECO:0007669"/>
    <property type="project" value="UniProtKB-SubCell"/>
</dbReference>